<sequence length="560" mass="57324">MRSSRLLLHARQLLCTAMVATLAACGGGSDDGAEVGPAPGTQQYPAGIWEGTAGTGTAQRVMIGFVDGGVDGKGGEFYFARGAAGSAGYDSLYGLLRTDVTTVQATGVTYFSVQDGKFANGLTLRGTASSNPVTGKPATLSGNYTSPAATAAATGTPTSFKMSYSALNNYPARADLLAGTYRGSGLFGGSWVLSISLRGTVSGRVGNCSVQGTATPRAPDSALYSVSMSLVGDEATCGPYAGTQQSGIAVLRYATGSQTPNGIWMFTRNTTGTPNTYVLNGLADPKQPVIPSPTPLSITGNWAGTLQLPAGVRGDESVWGSVLPDGGFFFYTNSSFNHNALYGRLIRYEDASLNRFVSANDSVFFDRLAGGTGDYQGGYVGGVLVDAVLESTGQSGAATRMSGSYSYVSQPGGYPTGFIMQPDPLYALPAGVVPNVNMIVGTYTMAGTGFGGHTVNVSVAADGSITGTTSNGCEIVGTLLGTTDSGKPQNLYRVEAFGYLASTLVPSNTIGCELSTGPSQSGAAAALFDQEGRVSGLRILTAGLQVSGQRAHTVFVGTKR</sequence>
<proteinExistence type="predicted"/>
<organism evidence="2 3">
    <name type="scientific">Oryzisolibacter propanilivorax</name>
    <dbReference type="NCBI Taxonomy" id="1527607"/>
    <lineage>
        <taxon>Bacteria</taxon>
        <taxon>Pseudomonadati</taxon>
        <taxon>Pseudomonadota</taxon>
        <taxon>Betaproteobacteria</taxon>
        <taxon>Burkholderiales</taxon>
        <taxon>Comamonadaceae</taxon>
        <taxon>Oryzisolibacter</taxon>
    </lineage>
</organism>
<evidence type="ECO:0000256" key="1">
    <source>
        <dbReference type="SAM" id="SignalP"/>
    </source>
</evidence>
<dbReference type="EMBL" id="FNHP01000002">
    <property type="protein sequence ID" value="SDM06423.1"/>
    <property type="molecule type" value="Genomic_DNA"/>
</dbReference>
<reference evidence="3" key="1">
    <citation type="submission" date="2016-10" db="EMBL/GenBank/DDBJ databases">
        <authorList>
            <person name="Varghese N."/>
            <person name="Submissions S."/>
        </authorList>
    </citation>
    <scope>NUCLEOTIDE SEQUENCE [LARGE SCALE GENOMIC DNA]</scope>
    <source>
        <strain evidence="3">EPL6</strain>
    </source>
</reference>
<evidence type="ECO:0000313" key="3">
    <source>
        <dbReference type="Proteomes" id="UP000198552"/>
    </source>
</evidence>
<dbReference type="AlphaFoldDB" id="A0A1G9Q668"/>
<protein>
    <submittedName>
        <fullName evidence="2">Uncharacterized protein</fullName>
    </submittedName>
</protein>
<name>A0A1G9Q668_9BURK</name>
<dbReference type="RefSeq" id="WP_245703815.1">
    <property type="nucleotide sequence ID" value="NZ_FNHP01000002.1"/>
</dbReference>
<accession>A0A1G9Q668</accession>
<gene>
    <name evidence="2" type="ORF">SAMN05428957_10285</name>
</gene>
<keyword evidence="3" id="KW-1185">Reference proteome</keyword>
<keyword evidence="1" id="KW-0732">Signal</keyword>
<feature type="chain" id="PRO_5011644186" evidence="1">
    <location>
        <begin position="24"/>
        <end position="560"/>
    </location>
</feature>
<feature type="signal peptide" evidence="1">
    <location>
        <begin position="1"/>
        <end position="23"/>
    </location>
</feature>
<evidence type="ECO:0000313" key="2">
    <source>
        <dbReference type="EMBL" id="SDM06423.1"/>
    </source>
</evidence>
<dbReference type="PROSITE" id="PS51257">
    <property type="entry name" value="PROKAR_LIPOPROTEIN"/>
    <property type="match status" value="1"/>
</dbReference>
<dbReference type="Proteomes" id="UP000198552">
    <property type="component" value="Unassembled WGS sequence"/>
</dbReference>